<dbReference type="STRING" id="317577.GCA_000419625_01870"/>
<keyword evidence="4" id="KW-0862">Zinc</keyword>
<dbReference type="EMBL" id="CP021081">
    <property type="protein sequence ID" value="ASN81338.1"/>
    <property type="molecule type" value="Genomic_DNA"/>
</dbReference>
<dbReference type="InterPro" id="IPR036866">
    <property type="entry name" value="RibonucZ/Hydroxyglut_hydro"/>
</dbReference>
<evidence type="ECO:0000256" key="1">
    <source>
        <dbReference type="ARBA" id="ARBA00007749"/>
    </source>
</evidence>
<dbReference type="SMART" id="SM00849">
    <property type="entry name" value="Lactamase_B"/>
    <property type="match status" value="1"/>
</dbReference>
<keyword evidence="3" id="KW-0378">Hydrolase</keyword>
<feature type="domain" description="Metallo-beta-lactamase" evidence="5">
    <location>
        <begin position="59"/>
        <end position="252"/>
    </location>
</feature>
<evidence type="ECO:0000256" key="2">
    <source>
        <dbReference type="ARBA" id="ARBA00022723"/>
    </source>
</evidence>
<name>A0A221SXI0_9DEIO</name>
<dbReference type="PANTHER" id="PTHR42978">
    <property type="entry name" value="QUORUM-QUENCHING LACTONASE YTNP-RELATED-RELATED"/>
    <property type="match status" value="1"/>
</dbReference>
<proteinExistence type="inferred from homology"/>
<accession>A0A221SXI0</accession>
<dbReference type="InterPro" id="IPR001279">
    <property type="entry name" value="Metallo-B-lactamas"/>
</dbReference>
<dbReference type="InterPro" id="IPR051013">
    <property type="entry name" value="MBL_superfamily_lactonases"/>
</dbReference>
<dbReference type="AlphaFoldDB" id="A0A221SXI0"/>
<dbReference type="KEGG" id="dfc:DFI_10195"/>
<evidence type="ECO:0000313" key="6">
    <source>
        <dbReference type="EMBL" id="ASN81338.1"/>
    </source>
</evidence>
<reference evidence="6 7" key="1">
    <citation type="submission" date="2017-05" db="EMBL/GenBank/DDBJ databases">
        <title>The complete genome sequence of Deinococcus ficus isolated from the rhizosphere of the Ficus religiosa L. in Taiwan.</title>
        <authorList>
            <person name="Wu K.-M."/>
            <person name="Liao T.-L."/>
            <person name="Liu Y.-M."/>
            <person name="Young C.-C."/>
            <person name="Tsai S.-F."/>
        </authorList>
    </citation>
    <scope>NUCLEOTIDE SEQUENCE [LARGE SCALE GENOMIC DNA]</scope>
    <source>
        <strain evidence="6 7">CC-FR2-10</strain>
    </source>
</reference>
<evidence type="ECO:0000256" key="3">
    <source>
        <dbReference type="ARBA" id="ARBA00022801"/>
    </source>
</evidence>
<keyword evidence="2" id="KW-0479">Metal-binding</keyword>
<dbReference type="Pfam" id="PF00753">
    <property type="entry name" value="Lactamase_B"/>
    <property type="match status" value="1"/>
</dbReference>
<gene>
    <name evidence="6" type="ORF">DFI_10195</name>
</gene>
<protein>
    <recommendedName>
        <fullName evidence="5">Metallo-beta-lactamase domain-containing protein</fullName>
    </recommendedName>
</protein>
<dbReference type="PANTHER" id="PTHR42978:SF6">
    <property type="entry name" value="QUORUM-QUENCHING LACTONASE YTNP-RELATED"/>
    <property type="match status" value="1"/>
</dbReference>
<evidence type="ECO:0000256" key="4">
    <source>
        <dbReference type="ARBA" id="ARBA00022833"/>
    </source>
</evidence>
<dbReference type="GO" id="GO:0046872">
    <property type="term" value="F:metal ion binding"/>
    <property type="evidence" value="ECO:0007669"/>
    <property type="project" value="UniProtKB-KW"/>
</dbReference>
<evidence type="ECO:0000259" key="5">
    <source>
        <dbReference type="SMART" id="SM00849"/>
    </source>
</evidence>
<dbReference type="Gene3D" id="3.60.15.10">
    <property type="entry name" value="Ribonuclease Z/Hydroxyacylglutathione hydrolase-like"/>
    <property type="match status" value="1"/>
</dbReference>
<sequence length="299" mass="31840">MVIHHVQIGTADLYALQIWPVQQLPAADVLRTHDEAALAAHHARHPALSHRGGTLLNFTLHAFLIRHAGRTLLVDTGEPVTRNGAVLDWGLAALGVTPDDIDLVFLTHRDDDHVGGVLTPGGQPRFPRARYLMARHEAEGFRADPGRADQWRTTLGPLQDAGRLDLLDDGAEISPGLTTLPTPGHRPGATSLYLQDGGHSALLLADTLHVPLQVTHPDWSSVWDADPDQAAHTRTDVLTRAETQGGLLAVPHIPGAFGTVHRDSASGPLQWAPAGAVLTPAEPQPSVLAPGRVDHTGSG</sequence>
<dbReference type="GO" id="GO:0016787">
    <property type="term" value="F:hydrolase activity"/>
    <property type="evidence" value="ECO:0007669"/>
    <property type="project" value="UniProtKB-KW"/>
</dbReference>
<dbReference type="SUPFAM" id="SSF56281">
    <property type="entry name" value="Metallo-hydrolase/oxidoreductase"/>
    <property type="match status" value="1"/>
</dbReference>
<organism evidence="6 7">
    <name type="scientific">Deinococcus ficus</name>
    <dbReference type="NCBI Taxonomy" id="317577"/>
    <lineage>
        <taxon>Bacteria</taxon>
        <taxon>Thermotogati</taxon>
        <taxon>Deinococcota</taxon>
        <taxon>Deinococci</taxon>
        <taxon>Deinococcales</taxon>
        <taxon>Deinococcaceae</taxon>
        <taxon>Deinococcus</taxon>
    </lineage>
</organism>
<evidence type="ECO:0000313" key="7">
    <source>
        <dbReference type="Proteomes" id="UP000259030"/>
    </source>
</evidence>
<comment type="similarity">
    <text evidence="1">Belongs to the metallo-beta-lactamase superfamily.</text>
</comment>
<keyword evidence="7" id="KW-1185">Reference proteome</keyword>
<dbReference type="Proteomes" id="UP000259030">
    <property type="component" value="Chromosome"/>
</dbReference>